<comment type="caution">
    <text evidence="1">The sequence shown here is derived from an EMBL/GenBank/DDBJ whole genome shotgun (WGS) entry which is preliminary data.</text>
</comment>
<dbReference type="EMBL" id="VSRR010017657">
    <property type="protein sequence ID" value="MPC60559.1"/>
    <property type="molecule type" value="Genomic_DNA"/>
</dbReference>
<reference evidence="1 2" key="1">
    <citation type="submission" date="2019-05" db="EMBL/GenBank/DDBJ databases">
        <title>Another draft genome of Portunus trituberculatus and its Hox gene families provides insights of decapod evolution.</title>
        <authorList>
            <person name="Jeong J.-H."/>
            <person name="Song I."/>
            <person name="Kim S."/>
            <person name="Choi T."/>
            <person name="Kim D."/>
            <person name="Ryu S."/>
            <person name="Kim W."/>
        </authorList>
    </citation>
    <scope>NUCLEOTIDE SEQUENCE [LARGE SCALE GENOMIC DNA]</scope>
    <source>
        <tissue evidence="1">Muscle</tissue>
    </source>
</reference>
<keyword evidence="2" id="KW-1185">Reference proteome</keyword>
<dbReference type="Proteomes" id="UP000324222">
    <property type="component" value="Unassembled WGS sequence"/>
</dbReference>
<dbReference type="AlphaFoldDB" id="A0A5B7GSH1"/>
<proteinExistence type="predicted"/>
<protein>
    <submittedName>
        <fullName evidence="1">Uncharacterized protein</fullName>
    </submittedName>
</protein>
<organism evidence="1 2">
    <name type="scientific">Portunus trituberculatus</name>
    <name type="common">Swimming crab</name>
    <name type="synonym">Neptunus trituberculatus</name>
    <dbReference type="NCBI Taxonomy" id="210409"/>
    <lineage>
        <taxon>Eukaryota</taxon>
        <taxon>Metazoa</taxon>
        <taxon>Ecdysozoa</taxon>
        <taxon>Arthropoda</taxon>
        <taxon>Crustacea</taxon>
        <taxon>Multicrustacea</taxon>
        <taxon>Malacostraca</taxon>
        <taxon>Eumalacostraca</taxon>
        <taxon>Eucarida</taxon>
        <taxon>Decapoda</taxon>
        <taxon>Pleocyemata</taxon>
        <taxon>Brachyura</taxon>
        <taxon>Eubrachyura</taxon>
        <taxon>Portunoidea</taxon>
        <taxon>Portunidae</taxon>
        <taxon>Portuninae</taxon>
        <taxon>Portunus</taxon>
    </lineage>
</organism>
<evidence type="ECO:0000313" key="1">
    <source>
        <dbReference type="EMBL" id="MPC60559.1"/>
    </source>
</evidence>
<accession>A0A5B7GSH1</accession>
<evidence type="ECO:0000313" key="2">
    <source>
        <dbReference type="Proteomes" id="UP000324222"/>
    </source>
</evidence>
<gene>
    <name evidence="1" type="ORF">E2C01_054608</name>
</gene>
<name>A0A5B7GSH1_PORTR</name>
<sequence>MAIERCVCMHIRCFNLYVILGMKLKTVMHDFTLLDTQPMKGFKIIVTYLALRKLHMTTHSWIAQLMRNTDHLTLIKGGFVGAVQDVSQPLVPQNSRCRCGAFAFATAAHS</sequence>